<reference evidence="1 2" key="1">
    <citation type="journal article" date="2012" name="Int. J. Syst. Evol. Microbiol.">
        <title>Vibrio caribbeanicus sp. nov., isolated from the marine sponge Scleritoderma cyanea.</title>
        <authorList>
            <person name="Hoffmann M."/>
            <person name="Monday S.R."/>
            <person name="Allard M.W."/>
            <person name="Strain E.A."/>
            <person name="Whittaker P."/>
            <person name="Naum M."/>
            <person name="McCarthy P.J."/>
            <person name="Lopez J.V."/>
            <person name="Fischer M."/>
            <person name="Brown E.W."/>
        </authorList>
    </citation>
    <scope>NUCLEOTIDE SEQUENCE [LARGE SCALE GENOMIC DNA]</scope>
    <source>
        <strain evidence="1 2">ATCC 19109</strain>
    </source>
</reference>
<protein>
    <submittedName>
        <fullName evidence="1">Uncharacterized protein</fullName>
    </submittedName>
</protein>
<evidence type="ECO:0000313" key="2">
    <source>
        <dbReference type="Proteomes" id="UP000003836"/>
    </source>
</evidence>
<keyword evidence="2" id="KW-1185">Reference proteome</keyword>
<comment type="caution">
    <text evidence="1">The sequence shown here is derived from an EMBL/GenBank/DDBJ whole genome shotgun (WGS) entry which is preliminary data.</text>
</comment>
<name>A0ABN0DDH4_9VIBR</name>
<accession>A0ABN0DDH4</accession>
<organism evidence="1 2">
    <name type="scientific">Vibrio tubiashii ATCC 19109</name>
    <dbReference type="NCBI Taxonomy" id="1051646"/>
    <lineage>
        <taxon>Bacteria</taxon>
        <taxon>Pseudomonadati</taxon>
        <taxon>Pseudomonadota</taxon>
        <taxon>Gammaproteobacteria</taxon>
        <taxon>Vibrionales</taxon>
        <taxon>Vibrionaceae</taxon>
        <taxon>Vibrio</taxon>
        <taxon>Vibrio oreintalis group</taxon>
    </lineage>
</organism>
<dbReference type="Proteomes" id="UP000003836">
    <property type="component" value="Unassembled WGS sequence"/>
</dbReference>
<evidence type="ECO:0000313" key="1">
    <source>
        <dbReference type="EMBL" id="EGU52230.1"/>
    </source>
</evidence>
<dbReference type="EMBL" id="AFWI01000168">
    <property type="protein sequence ID" value="EGU52230.1"/>
    <property type="molecule type" value="Genomic_DNA"/>
</dbReference>
<proteinExistence type="predicted"/>
<gene>
    <name evidence="1" type="ORF">VITU9109_22336</name>
</gene>
<sequence>MELACTKVAGTCLNKFDGIESEQEMLPFIIVML</sequence>